<organism evidence="3 4">
    <name type="scientific">Candidatus Kutchimonas denitrificans</name>
    <dbReference type="NCBI Taxonomy" id="3056748"/>
    <lineage>
        <taxon>Bacteria</taxon>
        <taxon>Pseudomonadati</taxon>
        <taxon>Gemmatimonadota</taxon>
        <taxon>Gemmatimonadia</taxon>
        <taxon>Candidatus Palauibacterales</taxon>
        <taxon>Candidatus Palauibacteraceae</taxon>
        <taxon>Candidatus Kutchimonas</taxon>
    </lineage>
</organism>
<dbReference type="Gene3D" id="3.90.79.10">
    <property type="entry name" value="Nucleoside Triphosphate Pyrophosphohydrolase"/>
    <property type="match status" value="1"/>
</dbReference>
<dbReference type="EMBL" id="JAACAK010000080">
    <property type="protein sequence ID" value="NIR75391.1"/>
    <property type="molecule type" value="Genomic_DNA"/>
</dbReference>
<evidence type="ECO:0000256" key="1">
    <source>
        <dbReference type="ARBA" id="ARBA00022801"/>
    </source>
</evidence>
<proteinExistence type="predicted"/>
<sequence>MEVPTEARIELSAGGVVFRPSASGAVEVLLIQDSYGNWGFPKGHVEEGESREEAATRECREETGLEGLELVGEVAATDWYFRAAGALVHKFCDYFVLLADPTAEARPRTAEGIQDCSWLDPDAAAERITYANARHVLRRALRHPRIVDGPEPLRKGRSRVRGK</sequence>
<gene>
    <name evidence="3" type="ORF">GWO12_09835</name>
</gene>
<dbReference type="GO" id="GO:0006167">
    <property type="term" value="P:AMP biosynthetic process"/>
    <property type="evidence" value="ECO:0007669"/>
    <property type="project" value="TreeGrafter"/>
</dbReference>
<reference evidence="3 4" key="1">
    <citation type="submission" date="2020-01" db="EMBL/GenBank/DDBJ databases">
        <title>Genomes assembled from Gulf of Kutch pelagic sediment metagenomes.</title>
        <authorList>
            <person name="Chandrashekar M."/>
            <person name="Mahajan M.S."/>
            <person name="Dave K.J."/>
            <person name="Vatsa P."/>
            <person name="Nathani N.M."/>
        </authorList>
    </citation>
    <scope>NUCLEOTIDE SEQUENCE [LARGE SCALE GENOMIC DNA]</scope>
    <source>
        <strain evidence="3">KS3-K002</strain>
    </source>
</reference>
<dbReference type="InterPro" id="IPR051325">
    <property type="entry name" value="Nudix_hydrolase_domain"/>
</dbReference>
<evidence type="ECO:0000313" key="4">
    <source>
        <dbReference type="Proteomes" id="UP000702544"/>
    </source>
</evidence>
<accession>A0AAE5C9E1</accession>
<comment type="caution">
    <text evidence="3">The sequence shown here is derived from an EMBL/GenBank/DDBJ whole genome shotgun (WGS) entry which is preliminary data.</text>
</comment>
<dbReference type="CDD" id="cd03673">
    <property type="entry name" value="NUDIX_Ap6A_hydrolase"/>
    <property type="match status" value="1"/>
</dbReference>
<evidence type="ECO:0000313" key="3">
    <source>
        <dbReference type="EMBL" id="NIR75391.1"/>
    </source>
</evidence>
<dbReference type="AlphaFoldDB" id="A0AAE5C9E1"/>
<protein>
    <submittedName>
        <fullName evidence="3">NUDIX domain-containing protein</fullName>
    </submittedName>
</protein>
<dbReference type="PRINTS" id="PR00502">
    <property type="entry name" value="NUDIXFAMILY"/>
</dbReference>
<dbReference type="Proteomes" id="UP000702544">
    <property type="component" value="Unassembled WGS sequence"/>
</dbReference>
<evidence type="ECO:0000259" key="2">
    <source>
        <dbReference type="PROSITE" id="PS51462"/>
    </source>
</evidence>
<dbReference type="GO" id="GO:0004081">
    <property type="term" value="F:bis(5'-nucleosyl)-tetraphosphatase (asymmetrical) activity"/>
    <property type="evidence" value="ECO:0007669"/>
    <property type="project" value="TreeGrafter"/>
</dbReference>
<dbReference type="InterPro" id="IPR000086">
    <property type="entry name" value="NUDIX_hydrolase_dom"/>
</dbReference>
<keyword evidence="1" id="KW-0378">Hydrolase</keyword>
<dbReference type="PANTHER" id="PTHR21340:SF0">
    <property type="entry name" value="BIS(5'-NUCLEOSYL)-TETRAPHOSPHATASE [ASYMMETRICAL]"/>
    <property type="match status" value="1"/>
</dbReference>
<dbReference type="SUPFAM" id="SSF55811">
    <property type="entry name" value="Nudix"/>
    <property type="match status" value="1"/>
</dbReference>
<dbReference type="PROSITE" id="PS51462">
    <property type="entry name" value="NUDIX"/>
    <property type="match status" value="1"/>
</dbReference>
<dbReference type="GO" id="GO:0006754">
    <property type="term" value="P:ATP biosynthetic process"/>
    <property type="evidence" value="ECO:0007669"/>
    <property type="project" value="TreeGrafter"/>
</dbReference>
<dbReference type="InterPro" id="IPR020476">
    <property type="entry name" value="Nudix_hydrolase"/>
</dbReference>
<dbReference type="PANTHER" id="PTHR21340">
    <property type="entry name" value="DIADENOSINE 5,5-P1,P4-TETRAPHOSPHATE PYROPHOSPHOHYDROLASE MUTT"/>
    <property type="match status" value="1"/>
</dbReference>
<dbReference type="Pfam" id="PF00293">
    <property type="entry name" value="NUDIX"/>
    <property type="match status" value="1"/>
</dbReference>
<name>A0AAE5C9E1_9BACT</name>
<feature type="domain" description="Nudix hydrolase" evidence="2">
    <location>
        <begin position="8"/>
        <end position="141"/>
    </location>
</feature>
<dbReference type="InterPro" id="IPR015797">
    <property type="entry name" value="NUDIX_hydrolase-like_dom_sf"/>
</dbReference>